<dbReference type="Proteomes" id="UP000011087">
    <property type="component" value="Unassembled WGS sequence"/>
</dbReference>
<keyword evidence="3" id="KW-1185">Reference proteome</keyword>
<proteinExistence type="predicted"/>
<dbReference type="PANTHER" id="PTHR41677:SF1">
    <property type="entry name" value="FE2OG DIOXYGENASE DOMAIN-CONTAINING PROTEIN"/>
    <property type="match status" value="1"/>
</dbReference>
<organism evidence="1">
    <name type="scientific">Guillardia theta (strain CCMP2712)</name>
    <name type="common">Cryptophyte</name>
    <dbReference type="NCBI Taxonomy" id="905079"/>
    <lineage>
        <taxon>Eukaryota</taxon>
        <taxon>Cryptophyceae</taxon>
        <taxon>Pyrenomonadales</taxon>
        <taxon>Geminigeraceae</taxon>
        <taxon>Guillardia</taxon>
    </lineage>
</organism>
<dbReference type="KEGG" id="gtt:GUITHDRAFT_105603"/>
<dbReference type="PANTHER" id="PTHR41677">
    <property type="entry name" value="YALI0B19030P"/>
    <property type="match status" value="1"/>
</dbReference>
<dbReference type="RefSeq" id="XP_005835437.1">
    <property type="nucleotide sequence ID" value="XM_005835380.1"/>
</dbReference>
<dbReference type="OrthoDB" id="10256055at2759"/>
<sequence>MNNLRGYMRSSLQATKKVMHLPNVAARKPSERRAPNAPVPNALSRISVSQLLPRHNKQVEVPRMTHEPQPFILPQYFREGAPLPLTIPKHFTMQEESVKFDPERHLNICKEIAVSRSHGSVYTKPFRLLSEEGVEVLRRIIEANEEHAKQMVRSPKCLRGLGYRSQFVRDLSTYRPLLDLLSSLAGEPISLHAHGMNIGHTNFGEVGGAAAEKWHVDSVDYVLIVMLSDPVGMQGGDLQLYLPQAAADAHSSWDQLSGGTARKEDVRSLQFPSAGYATFVQGSKIFHTVSPLLAAKGPRITLVNSFTSNNVFKPDSTRFSSYKDTFLDPPDVVDIEFSRHRAARAIGQLEHLLNASWDTPAVELASVLQLAGQELLMTSRLLRGEEKDMLSCNSAEQKRIGGDVKAG</sequence>
<evidence type="ECO:0000313" key="1">
    <source>
        <dbReference type="EMBL" id="EKX48457.1"/>
    </source>
</evidence>
<dbReference type="eggNOG" id="ENOG502SDQ4">
    <property type="taxonomic scope" value="Eukaryota"/>
</dbReference>
<evidence type="ECO:0000313" key="3">
    <source>
        <dbReference type="Proteomes" id="UP000011087"/>
    </source>
</evidence>
<name>L1JJG9_GUITC</name>
<dbReference type="OMA" id="FRDQAND"/>
<accession>L1JJG9</accession>
<evidence type="ECO:0000313" key="2">
    <source>
        <dbReference type="EnsemblProtists" id="EKX48457"/>
    </source>
</evidence>
<dbReference type="AlphaFoldDB" id="L1JJG9"/>
<gene>
    <name evidence="1" type="ORF">GUITHDRAFT_105603</name>
</gene>
<dbReference type="EnsemblProtists" id="EKX48457">
    <property type="protein sequence ID" value="EKX48457"/>
    <property type="gene ID" value="GUITHDRAFT_105603"/>
</dbReference>
<dbReference type="Gene3D" id="2.60.120.620">
    <property type="entry name" value="q2cbj1_9rhob like domain"/>
    <property type="match status" value="1"/>
</dbReference>
<dbReference type="GeneID" id="17305234"/>
<dbReference type="PaxDb" id="55529-EKX48457"/>
<dbReference type="HOGENOM" id="CLU_056471_0_0_1"/>
<evidence type="ECO:0008006" key="4">
    <source>
        <dbReference type="Google" id="ProtNLM"/>
    </source>
</evidence>
<reference evidence="3" key="2">
    <citation type="submission" date="2012-11" db="EMBL/GenBank/DDBJ databases">
        <authorList>
            <person name="Kuo A."/>
            <person name="Curtis B.A."/>
            <person name="Tanifuji G."/>
            <person name="Burki F."/>
            <person name="Gruber A."/>
            <person name="Irimia M."/>
            <person name="Maruyama S."/>
            <person name="Arias M.C."/>
            <person name="Ball S.G."/>
            <person name="Gile G.H."/>
            <person name="Hirakawa Y."/>
            <person name="Hopkins J.F."/>
            <person name="Rensing S.A."/>
            <person name="Schmutz J."/>
            <person name="Symeonidi A."/>
            <person name="Elias M."/>
            <person name="Eveleigh R.J."/>
            <person name="Herman E.K."/>
            <person name="Klute M.J."/>
            <person name="Nakayama T."/>
            <person name="Obornik M."/>
            <person name="Reyes-Prieto A."/>
            <person name="Armbrust E.V."/>
            <person name="Aves S.J."/>
            <person name="Beiko R.G."/>
            <person name="Coutinho P."/>
            <person name="Dacks J.B."/>
            <person name="Durnford D.G."/>
            <person name="Fast N.M."/>
            <person name="Green B.R."/>
            <person name="Grisdale C."/>
            <person name="Hempe F."/>
            <person name="Henrissat B."/>
            <person name="Hoppner M.P."/>
            <person name="Ishida K.-I."/>
            <person name="Kim E."/>
            <person name="Koreny L."/>
            <person name="Kroth P.G."/>
            <person name="Liu Y."/>
            <person name="Malik S.-B."/>
            <person name="Maier U.G."/>
            <person name="McRose D."/>
            <person name="Mock T."/>
            <person name="Neilson J.A."/>
            <person name="Onodera N.T."/>
            <person name="Poole A.M."/>
            <person name="Pritham E.J."/>
            <person name="Richards T.A."/>
            <person name="Rocap G."/>
            <person name="Roy S.W."/>
            <person name="Sarai C."/>
            <person name="Schaack S."/>
            <person name="Shirato S."/>
            <person name="Slamovits C.H."/>
            <person name="Spencer D.F."/>
            <person name="Suzuki S."/>
            <person name="Worden A.Z."/>
            <person name="Zauner S."/>
            <person name="Barry K."/>
            <person name="Bell C."/>
            <person name="Bharti A.K."/>
            <person name="Crow J.A."/>
            <person name="Grimwood J."/>
            <person name="Kramer R."/>
            <person name="Lindquist E."/>
            <person name="Lucas S."/>
            <person name="Salamov A."/>
            <person name="McFadden G.I."/>
            <person name="Lane C.E."/>
            <person name="Keeling P.J."/>
            <person name="Gray M.W."/>
            <person name="Grigoriev I.V."/>
            <person name="Archibald J.M."/>
        </authorList>
    </citation>
    <scope>NUCLEOTIDE SEQUENCE</scope>
    <source>
        <strain evidence="3">CCMP2712</strain>
    </source>
</reference>
<protein>
    <recommendedName>
        <fullName evidence="4">Fe2OG dioxygenase domain-containing protein</fullName>
    </recommendedName>
</protein>
<reference evidence="2" key="3">
    <citation type="submission" date="2016-03" db="UniProtKB">
        <authorList>
            <consortium name="EnsemblProtists"/>
        </authorList>
    </citation>
    <scope>IDENTIFICATION</scope>
</reference>
<dbReference type="EMBL" id="JH992985">
    <property type="protein sequence ID" value="EKX48457.1"/>
    <property type="molecule type" value="Genomic_DNA"/>
</dbReference>
<reference evidence="1 3" key="1">
    <citation type="journal article" date="2012" name="Nature">
        <title>Algal genomes reveal evolutionary mosaicism and the fate of nucleomorphs.</title>
        <authorList>
            <consortium name="DOE Joint Genome Institute"/>
            <person name="Curtis B.A."/>
            <person name="Tanifuji G."/>
            <person name="Burki F."/>
            <person name="Gruber A."/>
            <person name="Irimia M."/>
            <person name="Maruyama S."/>
            <person name="Arias M.C."/>
            <person name="Ball S.G."/>
            <person name="Gile G.H."/>
            <person name="Hirakawa Y."/>
            <person name="Hopkins J.F."/>
            <person name="Kuo A."/>
            <person name="Rensing S.A."/>
            <person name="Schmutz J."/>
            <person name="Symeonidi A."/>
            <person name="Elias M."/>
            <person name="Eveleigh R.J."/>
            <person name="Herman E.K."/>
            <person name="Klute M.J."/>
            <person name="Nakayama T."/>
            <person name="Obornik M."/>
            <person name="Reyes-Prieto A."/>
            <person name="Armbrust E.V."/>
            <person name="Aves S.J."/>
            <person name="Beiko R.G."/>
            <person name="Coutinho P."/>
            <person name="Dacks J.B."/>
            <person name="Durnford D.G."/>
            <person name="Fast N.M."/>
            <person name="Green B.R."/>
            <person name="Grisdale C.J."/>
            <person name="Hempel F."/>
            <person name="Henrissat B."/>
            <person name="Hoppner M.P."/>
            <person name="Ishida K."/>
            <person name="Kim E."/>
            <person name="Koreny L."/>
            <person name="Kroth P.G."/>
            <person name="Liu Y."/>
            <person name="Malik S.B."/>
            <person name="Maier U.G."/>
            <person name="McRose D."/>
            <person name="Mock T."/>
            <person name="Neilson J.A."/>
            <person name="Onodera N.T."/>
            <person name="Poole A.M."/>
            <person name="Pritham E.J."/>
            <person name="Richards T.A."/>
            <person name="Rocap G."/>
            <person name="Roy S.W."/>
            <person name="Sarai C."/>
            <person name="Schaack S."/>
            <person name="Shirato S."/>
            <person name="Slamovits C.H."/>
            <person name="Spencer D.F."/>
            <person name="Suzuki S."/>
            <person name="Worden A.Z."/>
            <person name="Zauner S."/>
            <person name="Barry K."/>
            <person name="Bell C."/>
            <person name="Bharti A.K."/>
            <person name="Crow J.A."/>
            <person name="Grimwood J."/>
            <person name="Kramer R."/>
            <person name="Lindquist E."/>
            <person name="Lucas S."/>
            <person name="Salamov A."/>
            <person name="McFadden G.I."/>
            <person name="Lane C.E."/>
            <person name="Keeling P.J."/>
            <person name="Gray M.W."/>
            <person name="Grigoriev I.V."/>
            <person name="Archibald J.M."/>
        </authorList>
    </citation>
    <scope>NUCLEOTIDE SEQUENCE</scope>
    <source>
        <strain evidence="1 3">CCMP2712</strain>
    </source>
</reference>